<dbReference type="Proteomes" id="UP001189429">
    <property type="component" value="Unassembled WGS sequence"/>
</dbReference>
<dbReference type="PANTHER" id="PTHR12271:SF40">
    <property type="entry name" value="POLY(A) RNA POLYMERASE GLD2"/>
    <property type="match status" value="1"/>
</dbReference>
<organism evidence="3 4">
    <name type="scientific">Prorocentrum cordatum</name>
    <dbReference type="NCBI Taxonomy" id="2364126"/>
    <lineage>
        <taxon>Eukaryota</taxon>
        <taxon>Sar</taxon>
        <taxon>Alveolata</taxon>
        <taxon>Dinophyceae</taxon>
        <taxon>Prorocentrales</taxon>
        <taxon>Prorocentraceae</taxon>
        <taxon>Prorocentrum</taxon>
    </lineage>
</organism>
<feature type="region of interest" description="Disordered" evidence="1">
    <location>
        <begin position="605"/>
        <end position="624"/>
    </location>
</feature>
<dbReference type="InterPro" id="IPR054708">
    <property type="entry name" value="MTPAP-like_central"/>
</dbReference>
<gene>
    <name evidence="3" type="ORF">PCOR1329_LOCUS73429</name>
</gene>
<sequence>MWRAACVKPAVEEPLGTSAAVADQDLVAPEEPDGAVPEDEDLAYDWDFGSQEGAAREGPAADEAGFEEVDVEEEEDEDLAGGGAEAERWDPEEGEDALPGGDAATAEAAFEAMNAEQSQDGEAEEALLRRLRAALAKWFSDSDFELEPFGSFVTQLGLRESEEAQGRSDLDVVLLFRGSAADTFARKEVRDRVVAPTINALGRWLPSLPGVVVKNVIRHARVPIVMFETRELSVDISVQQPWGVLNSWHLRDLCNSGWPGRLRALARMVKLWAKSKSIHTAKDGSLSSYGYSMLAASFLQGCGGLPAILPRAARADGNPYMDADEALEHVLGASGGGRRGRPAELWAPPERFEPDELSDVQGTALPEELRADVTWSPKLNEHWEPGRQEVFMLIEEPLNGENVARCVRAEGFWAILAEVDRARNYLATARGCRDGGLAAFQALLGLPSLSHARRQLPNGVGLPGRWQAPPAERAKRPRAEAAGEAPPHKRARGPAGAPAPPPLRAGAKGAGAKGAGRLPARPPAALAPLPRGPRPPAAPPSQALLARAAGSGKGAPQQRLSHPAAGPPRPTPASSRGAAAAGPAAARRTASRAGVQLGLRLARNYPPAASGPVLVPRGLHELGP</sequence>
<dbReference type="EMBL" id="CAUYUJ010019886">
    <property type="protein sequence ID" value="CAK0894360.1"/>
    <property type="molecule type" value="Genomic_DNA"/>
</dbReference>
<dbReference type="Gene3D" id="3.30.460.10">
    <property type="entry name" value="Beta Polymerase, domain 2"/>
    <property type="match status" value="1"/>
</dbReference>
<feature type="region of interest" description="Disordered" evidence="1">
    <location>
        <begin position="460"/>
        <end position="591"/>
    </location>
</feature>
<reference evidence="3" key="1">
    <citation type="submission" date="2023-10" db="EMBL/GenBank/DDBJ databases">
        <authorList>
            <person name="Chen Y."/>
            <person name="Shah S."/>
            <person name="Dougan E. K."/>
            <person name="Thang M."/>
            <person name="Chan C."/>
        </authorList>
    </citation>
    <scope>NUCLEOTIDE SEQUENCE [LARGE SCALE GENOMIC DNA]</scope>
</reference>
<feature type="compositionally biased region" description="Low complexity" evidence="1">
    <location>
        <begin position="572"/>
        <end position="591"/>
    </location>
</feature>
<dbReference type="Gene3D" id="1.10.1410.10">
    <property type="match status" value="1"/>
</dbReference>
<evidence type="ECO:0000313" key="4">
    <source>
        <dbReference type="Proteomes" id="UP001189429"/>
    </source>
</evidence>
<dbReference type="Pfam" id="PF22600">
    <property type="entry name" value="MTPAP-like_central"/>
    <property type="match status" value="1"/>
</dbReference>
<accession>A0ABN9X8Z8</accession>
<dbReference type="PANTHER" id="PTHR12271">
    <property type="entry name" value="POLY A POLYMERASE CID PAP -RELATED"/>
    <property type="match status" value="1"/>
</dbReference>
<feature type="region of interest" description="Disordered" evidence="1">
    <location>
        <begin position="21"/>
        <end position="99"/>
    </location>
</feature>
<dbReference type="SUPFAM" id="SSF81301">
    <property type="entry name" value="Nucleotidyltransferase"/>
    <property type="match status" value="1"/>
</dbReference>
<feature type="domain" description="Poly(A) RNA polymerase mitochondrial-like central palm" evidence="2">
    <location>
        <begin position="118"/>
        <end position="247"/>
    </location>
</feature>
<feature type="compositionally biased region" description="Acidic residues" evidence="1">
    <location>
        <begin position="64"/>
        <end position="79"/>
    </location>
</feature>
<comment type="caution">
    <text evidence="3">The sequence shown here is derived from an EMBL/GenBank/DDBJ whole genome shotgun (WGS) entry which is preliminary data.</text>
</comment>
<feature type="compositionally biased region" description="Pro residues" evidence="1">
    <location>
        <begin position="530"/>
        <end position="539"/>
    </location>
</feature>
<protein>
    <recommendedName>
        <fullName evidence="2">Poly(A) RNA polymerase mitochondrial-like central palm domain-containing protein</fullName>
    </recommendedName>
</protein>
<proteinExistence type="predicted"/>
<keyword evidence="4" id="KW-1185">Reference proteome</keyword>
<feature type="compositionally biased region" description="Basic and acidic residues" evidence="1">
    <location>
        <begin position="472"/>
        <end position="481"/>
    </location>
</feature>
<dbReference type="SUPFAM" id="SSF81631">
    <property type="entry name" value="PAP/OAS1 substrate-binding domain"/>
    <property type="match status" value="1"/>
</dbReference>
<feature type="compositionally biased region" description="Low complexity" evidence="1">
    <location>
        <begin position="540"/>
        <end position="549"/>
    </location>
</feature>
<feature type="compositionally biased region" description="Acidic residues" evidence="1">
    <location>
        <begin position="28"/>
        <end position="44"/>
    </location>
</feature>
<feature type="compositionally biased region" description="Low complexity" evidence="1">
    <location>
        <begin position="515"/>
        <end position="529"/>
    </location>
</feature>
<dbReference type="InterPro" id="IPR043519">
    <property type="entry name" value="NT_sf"/>
</dbReference>
<evidence type="ECO:0000256" key="1">
    <source>
        <dbReference type="SAM" id="MobiDB-lite"/>
    </source>
</evidence>
<evidence type="ECO:0000259" key="2">
    <source>
        <dbReference type="Pfam" id="PF22600"/>
    </source>
</evidence>
<dbReference type="CDD" id="cd05402">
    <property type="entry name" value="NT_PAP_TUTase"/>
    <property type="match status" value="1"/>
</dbReference>
<evidence type="ECO:0000313" key="3">
    <source>
        <dbReference type="EMBL" id="CAK0894360.1"/>
    </source>
</evidence>
<name>A0ABN9X8Z8_9DINO</name>